<sequence length="433" mass="48116">MVKKNVRCRHGRGRNSVKAKSTSSAHSDPSIHSIPSQPFTFQSPLKPPLAPKVASHVKSHAHRASKHCRVDAVGYRVPAKHLERIVEQAAPVSTSLDTDRMHAYTSGYIGKERVAPRAADHTWSLNELVSPNSTFQFTLIPAEISRPIVDASQCVFGAVIPPPRAAGGSGGPDPTFLAATDECAKLLECNQSKLFKHRDGTPKTPRKHCQGIFAVEAVGVSFGGGQEYPKRIYHSEAHAKILNAFLAALCFIWLAQHASSGFFTWAPRLYAYYAQNKTCVEQENPGIHWNFARSIFACCTFNFGPQTVTVEHLDHLNYLFGWCAITALGKFNYCQGGHFVLWDLGLVVELPPGWTILVPSAYLCHSNTIIRVHETCYSFTQYTAGGLFRIVDNDGQIRHWMSEVELAEAKQKQRDRVLEGMNLYSTLDELRRA</sequence>
<feature type="compositionally biased region" description="Polar residues" evidence="1">
    <location>
        <begin position="18"/>
        <end position="27"/>
    </location>
</feature>
<evidence type="ECO:0000256" key="1">
    <source>
        <dbReference type="SAM" id="MobiDB-lite"/>
    </source>
</evidence>
<accession>A0A6A4I041</accession>
<feature type="compositionally biased region" description="Polar residues" evidence="1">
    <location>
        <begin position="33"/>
        <end position="43"/>
    </location>
</feature>
<keyword evidence="3" id="KW-1185">Reference proteome</keyword>
<name>A0A6A4I041_9AGAR</name>
<evidence type="ECO:0000313" key="2">
    <source>
        <dbReference type="EMBL" id="KAE9403691.1"/>
    </source>
</evidence>
<dbReference type="Gene3D" id="3.60.130.30">
    <property type="match status" value="1"/>
</dbReference>
<dbReference type="Proteomes" id="UP000799118">
    <property type="component" value="Unassembled WGS sequence"/>
</dbReference>
<dbReference type="AlphaFoldDB" id="A0A6A4I041"/>
<protein>
    <submittedName>
        <fullName evidence="2">Uncharacterized protein</fullName>
    </submittedName>
</protein>
<dbReference type="EMBL" id="ML769423">
    <property type="protein sequence ID" value="KAE9403691.1"/>
    <property type="molecule type" value="Genomic_DNA"/>
</dbReference>
<reference evidence="2" key="1">
    <citation type="journal article" date="2019" name="Environ. Microbiol.">
        <title>Fungal ecological strategies reflected in gene transcription - a case study of two litter decomposers.</title>
        <authorList>
            <person name="Barbi F."/>
            <person name="Kohler A."/>
            <person name="Barry K."/>
            <person name="Baskaran P."/>
            <person name="Daum C."/>
            <person name="Fauchery L."/>
            <person name="Ihrmark K."/>
            <person name="Kuo A."/>
            <person name="LaButti K."/>
            <person name="Lipzen A."/>
            <person name="Morin E."/>
            <person name="Grigoriev I.V."/>
            <person name="Henrissat B."/>
            <person name="Lindahl B."/>
            <person name="Martin F."/>
        </authorList>
    </citation>
    <scope>NUCLEOTIDE SEQUENCE</scope>
    <source>
        <strain evidence="2">JB14</strain>
    </source>
</reference>
<dbReference type="OrthoDB" id="3202607at2759"/>
<feature type="compositionally biased region" description="Basic residues" evidence="1">
    <location>
        <begin position="1"/>
        <end position="17"/>
    </location>
</feature>
<evidence type="ECO:0000313" key="3">
    <source>
        <dbReference type="Proteomes" id="UP000799118"/>
    </source>
</evidence>
<proteinExistence type="predicted"/>
<gene>
    <name evidence="2" type="ORF">BT96DRAFT_814681</name>
</gene>
<feature type="region of interest" description="Disordered" evidence="1">
    <location>
        <begin position="1"/>
        <end position="65"/>
    </location>
</feature>
<feature type="compositionally biased region" description="Basic residues" evidence="1">
    <location>
        <begin position="55"/>
        <end position="65"/>
    </location>
</feature>
<organism evidence="2 3">
    <name type="scientific">Gymnopus androsaceus JB14</name>
    <dbReference type="NCBI Taxonomy" id="1447944"/>
    <lineage>
        <taxon>Eukaryota</taxon>
        <taxon>Fungi</taxon>
        <taxon>Dikarya</taxon>
        <taxon>Basidiomycota</taxon>
        <taxon>Agaricomycotina</taxon>
        <taxon>Agaricomycetes</taxon>
        <taxon>Agaricomycetidae</taxon>
        <taxon>Agaricales</taxon>
        <taxon>Marasmiineae</taxon>
        <taxon>Omphalotaceae</taxon>
        <taxon>Gymnopus</taxon>
    </lineage>
</organism>